<accession>A0A380MNT8</accession>
<dbReference type="PANTHER" id="PTHR46564:SF1">
    <property type="entry name" value="TRANSPOSASE"/>
    <property type="match status" value="1"/>
</dbReference>
<sequence length="135" mass="15889">MTYENTMTSAFFEKWFEEHLLPSLSVKSVIIMDNAQFHRMKVLKALAEKFGHVVLPLSPYSPELNLIEKQWGNLKSIYVKFYLILMSFGMLFCPILDLIDYNKNIKYSALFIFLLIVIFSIFILGDSKFIQNRIY</sequence>
<dbReference type="PANTHER" id="PTHR46564">
    <property type="entry name" value="TRANSPOSASE"/>
    <property type="match status" value="1"/>
</dbReference>
<proteinExistence type="predicted"/>
<dbReference type="EMBL" id="UHIC01000001">
    <property type="protein sequence ID" value="SUO93928.1"/>
    <property type="molecule type" value="Genomic_DNA"/>
</dbReference>
<dbReference type="GO" id="GO:0003676">
    <property type="term" value="F:nucleic acid binding"/>
    <property type="evidence" value="ECO:0007669"/>
    <property type="project" value="InterPro"/>
</dbReference>
<evidence type="ECO:0000313" key="4">
    <source>
        <dbReference type="Proteomes" id="UP000254601"/>
    </source>
</evidence>
<feature type="transmembrane region" description="Helical" evidence="1">
    <location>
        <begin position="105"/>
        <end position="125"/>
    </location>
</feature>
<dbReference type="InterPro" id="IPR038717">
    <property type="entry name" value="Tc1-like_DDE_dom"/>
</dbReference>
<evidence type="ECO:0000313" key="3">
    <source>
        <dbReference type="EMBL" id="SUO93928.1"/>
    </source>
</evidence>
<reference evidence="3 4" key="1">
    <citation type="submission" date="2018-06" db="EMBL/GenBank/DDBJ databases">
        <authorList>
            <consortium name="Pathogen Informatics"/>
            <person name="Doyle S."/>
        </authorList>
    </citation>
    <scope>NUCLEOTIDE SEQUENCE [LARGE SCALE GENOMIC DNA]</scope>
    <source>
        <strain evidence="3 4">NCTC13337</strain>
    </source>
</reference>
<keyword evidence="4" id="KW-1185">Reference proteome</keyword>
<dbReference type="Proteomes" id="UP000254601">
    <property type="component" value="Unassembled WGS sequence"/>
</dbReference>
<feature type="transmembrane region" description="Helical" evidence="1">
    <location>
        <begin position="77"/>
        <end position="99"/>
    </location>
</feature>
<keyword evidence="1" id="KW-0812">Transmembrane</keyword>
<keyword evidence="1" id="KW-1133">Transmembrane helix</keyword>
<dbReference type="Gene3D" id="3.30.420.10">
    <property type="entry name" value="Ribonuclease H-like superfamily/Ribonuclease H"/>
    <property type="match status" value="1"/>
</dbReference>
<protein>
    <recommendedName>
        <fullName evidence="2">Tc1-like transposase DDE domain-containing protein</fullName>
    </recommendedName>
</protein>
<dbReference type="Pfam" id="PF13358">
    <property type="entry name" value="DDE_3"/>
    <property type="match status" value="1"/>
</dbReference>
<feature type="domain" description="Tc1-like transposase DDE" evidence="2">
    <location>
        <begin position="1"/>
        <end position="77"/>
    </location>
</feature>
<evidence type="ECO:0000259" key="2">
    <source>
        <dbReference type="Pfam" id="PF13358"/>
    </source>
</evidence>
<dbReference type="AlphaFoldDB" id="A0A380MNT8"/>
<evidence type="ECO:0000256" key="1">
    <source>
        <dbReference type="SAM" id="Phobius"/>
    </source>
</evidence>
<dbReference type="InterPro" id="IPR036397">
    <property type="entry name" value="RNaseH_sf"/>
</dbReference>
<organism evidence="3 4">
    <name type="scientific">Suttonella ornithocola</name>
    <dbReference type="NCBI Taxonomy" id="279832"/>
    <lineage>
        <taxon>Bacteria</taxon>
        <taxon>Pseudomonadati</taxon>
        <taxon>Pseudomonadota</taxon>
        <taxon>Gammaproteobacteria</taxon>
        <taxon>Cardiobacteriales</taxon>
        <taxon>Cardiobacteriaceae</taxon>
        <taxon>Suttonella</taxon>
    </lineage>
</organism>
<keyword evidence="1" id="KW-0472">Membrane</keyword>
<gene>
    <name evidence="3" type="ORF">NCTC13337_00467</name>
</gene>
<name>A0A380MNT8_9GAMM</name>